<dbReference type="PANTHER" id="PTHR46648">
    <property type="entry name" value="HIT FAMILY PROTEIN 1"/>
    <property type="match status" value="1"/>
</dbReference>
<gene>
    <name evidence="5" type="ORF">CEW87_17975</name>
</gene>
<dbReference type="CDD" id="cd01277">
    <property type="entry name" value="HINT_subgroup"/>
    <property type="match status" value="1"/>
</dbReference>
<sequence>MAYDNNNVFARILRGELPCQRLYEDEHTLAFLDIMPQSEGHTLVLPKAPAEFITEMTDASLEATMLTTRKLARAVQAVTGAPGLLLSQFNGAAAGQTVPHVHFHIIPRFPDQRLKSHGREKAEPAELAALAERIIAELAKSA</sequence>
<proteinExistence type="predicted"/>
<feature type="short sequence motif" description="Histidine triad motif" evidence="2 3">
    <location>
        <begin position="100"/>
        <end position="104"/>
    </location>
</feature>
<dbReference type="AlphaFoldDB" id="A0A2U8H601"/>
<feature type="domain" description="HIT" evidence="4">
    <location>
        <begin position="8"/>
        <end position="115"/>
    </location>
</feature>
<evidence type="ECO:0000313" key="6">
    <source>
        <dbReference type="Proteomes" id="UP000244902"/>
    </source>
</evidence>
<protein>
    <submittedName>
        <fullName evidence="5">HIT family protein</fullName>
    </submittedName>
</protein>
<evidence type="ECO:0000256" key="1">
    <source>
        <dbReference type="PIRSR" id="PIRSR601310-1"/>
    </source>
</evidence>
<accession>A0A2U8H601</accession>
<dbReference type="PRINTS" id="PR00332">
    <property type="entry name" value="HISTRIAD"/>
</dbReference>
<dbReference type="InterPro" id="IPR039384">
    <property type="entry name" value="HINT"/>
</dbReference>
<name>A0A2U8H601_9RHOO</name>
<dbReference type="GO" id="GO:0009117">
    <property type="term" value="P:nucleotide metabolic process"/>
    <property type="evidence" value="ECO:0007669"/>
    <property type="project" value="TreeGrafter"/>
</dbReference>
<dbReference type="EMBL" id="CP022188">
    <property type="protein sequence ID" value="AWI81083.1"/>
    <property type="molecule type" value="Genomic_DNA"/>
</dbReference>
<dbReference type="RefSeq" id="WP_108975189.1">
    <property type="nucleotide sequence ID" value="NZ_CP022188.1"/>
</dbReference>
<organism evidence="5 6">
    <name type="scientific">Parazoarcus communis</name>
    <dbReference type="NCBI Taxonomy" id="41977"/>
    <lineage>
        <taxon>Bacteria</taxon>
        <taxon>Pseudomonadati</taxon>
        <taxon>Pseudomonadota</taxon>
        <taxon>Betaproteobacteria</taxon>
        <taxon>Rhodocyclales</taxon>
        <taxon>Zoogloeaceae</taxon>
        <taxon>Parazoarcus</taxon>
    </lineage>
</organism>
<dbReference type="InterPro" id="IPR036265">
    <property type="entry name" value="HIT-like_sf"/>
</dbReference>
<evidence type="ECO:0000256" key="3">
    <source>
        <dbReference type="PROSITE-ProRule" id="PRU00464"/>
    </source>
</evidence>
<dbReference type="SUPFAM" id="SSF54197">
    <property type="entry name" value="HIT-like"/>
    <property type="match status" value="1"/>
</dbReference>
<feature type="active site" description="Tele-AMP-histidine intermediate" evidence="1">
    <location>
        <position position="102"/>
    </location>
</feature>
<dbReference type="Pfam" id="PF01230">
    <property type="entry name" value="HIT"/>
    <property type="match status" value="1"/>
</dbReference>
<evidence type="ECO:0000313" key="5">
    <source>
        <dbReference type="EMBL" id="AWI81083.1"/>
    </source>
</evidence>
<dbReference type="InterPro" id="IPR011146">
    <property type="entry name" value="HIT-like"/>
</dbReference>
<dbReference type="InterPro" id="IPR001310">
    <property type="entry name" value="Histidine_triad_HIT"/>
</dbReference>
<evidence type="ECO:0000256" key="2">
    <source>
        <dbReference type="PIRSR" id="PIRSR601310-3"/>
    </source>
</evidence>
<dbReference type="Gene3D" id="3.30.428.10">
    <property type="entry name" value="HIT-like"/>
    <property type="match status" value="1"/>
</dbReference>
<dbReference type="Proteomes" id="UP000244902">
    <property type="component" value="Chromosome"/>
</dbReference>
<evidence type="ECO:0000259" key="4">
    <source>
        <dbReference type="PROSITE" id="PS51084"/>
    </source>
</evidence>
<dbReference type="PANTHER" id="PTHR46648:SF1">
    <property type="entry name" value="ADENOSINE 5'-MONOPHOSPHORAMIDASE HNT1"/>
    <property type="match status" value="1"/>
</dbReference>
<reference evidence="5 6" key="1">
    <citation type="submission" date="2017-06" db="EMBL/GenBank/DDBJ databases">
        <title>Azoarcus sp. TSNA42 complete genome sequence.</title>
        <authorList>
            <person name="Woo J.-H."/>
            <person name="Kim H.-S."/>
        </authorList>
    </citation>
    <scope>NUCLEOTIDE SEQUENCE [LARGE SCALE GENOMIC DNA]</scope>
    <source>
        <strain evidence="5 6">TSNA42</strain>
    </source>
</reference>
<dbReference type="PROSITE" id="PS51084">
    <property type="entry name" value="HIT_2"/>
    <property type="match status" value="1"/>
</dbReference>
<dbReference type="OrthoDB" id="9784774at2"/>
<dbReference type="GO" id="GO:0003824">
    <property type="term" value="F:catalytic activity"/>
    <property type="evidence" value="ECO:0007669"/>
    <property type="project" value="InterPro"/>
</dbReference>